<sequence>MQRAWGMFTCALALLASIPGDAPAQLRTPSPVGGAALLVLDLQVDFVDPAGRLPISRDQISPVLAAANRAIGAARSGHLAAAYIGNEYGFWDIPGNWFRRGAAMKNSLGSALDPLVTRIAGAPYFAKHRGDAFSNDALERFLVSNDIGRVVLAGVYADACIYCTARSAINRGYRVTVLADAVGAASDEDRRAALLSLSRLGVEVETVADFESEIAHQR</sequence>
<accession>A0A1M5IZQ6</accession>
<dbReference type="InterPro" id="IPR000868">
    <property type="entry name" value="Isochorismatase-like_dom"/>
</dbReference>
<proteinExistence type="predicted"/>
<dbReference type="InterPro" id="IPR036380">
    <property type="entry name" value="Isochorismatase-like_sf"/>
</dbReference>
<dbReference type="GO" id="GO:0016787">
    <property type="term" value="F:hydrolase activity"/>
    <property type="evidence" value="ECO:0007669"/>
    <property type="project" value="UniProtKB-KW"/>
</dbReference>
<dbReference type="InterPro" id="IPR050272">
    <property type="entry name" value="Isochorismatase-like_hydrls"/>
</dbReference>
<gene>
    <name evidence="4" type="ORF">SAMN05443248_1199</name>
</gene>
<name>A0A1M5IZQ6_9BRAD</name>
<feature type="chain" id="PRO_5012951520" evidence="2">
    <location>
        <begin position="25"/>
        <end position="218"/>
    </location>
</feature>
<keyword evidence="2" id="KW-0732">Signal</keyword>
<feature type="domain" description="Isochorismatase-like" evidence="3">
    <location>
        <begin position="35"/>
        <end position="209"/>
    </location>
</feature>
<dbReference type="CDD" id="cd00431">
    <property type="entry name" value="cysteine_hydrolases"/>
    <property type="match status" value="1"/>
</dbReference>
<reference evidence="4 5" key="1">
    <citation type="submission" date="2016-11" db="EMBL/GenBank/DDBJ databases">
        <authorList>
            <person name="Jaros S."/>
            <person name="Januszkiewicz K."/>
            <person name="Wedrychowicz H."/>
        </authorList>
    </citation>
    <scope>NUCLEOTIDE SEQUENCE [LARGE SCALE GENOMIC DNA]</scope>
    <source>
        <strain evidence="4 5">GAS138</strain>
    </source>
</reference>
<dbReference type="PANTHER" id="PTHR43540">
    <property type="entry name" value="PEROXYUREIDOACRYLATE/UREIDOACRYLATE AMIDOHYDROLASE-RELATED"/>
    <property type="match status" value="1"/>
</dbReference>
<protein>
    <submittedName>
        <fullName evidence="4">Nicotinamidase-related amidase</fullName>
    </submittedName>
</protein>
<keyword evidence="1" id="KW-0378">Hydrolase</keyword>
<dbReference type="Pfam" id="PF00857">
    <property type="entry name" value="Isochorismatase"/>
    <property type="match status" value="1"/>
</dbReference>
<evidence type="ECO:0000313" key="4">
    <source>
        <dbReference type="EMBL" id="SHG33838.1"/>
    </source>
</evidence>
<organism evidence="4 5">
    <name type="scientific">Bradyrhizobium erythrophlei</name>
    <dbReference type="NCBI Taxonomy" id="1437360"/>
    <lineage>
        <taxon>Bacteria</taxon>
        <taxon>Pseudomonadati</taxon>
        <taxon>Pseudomonadota</taxon>
        <taxon>Alphaproteobacteria</taxon>
        <taxon>Hyphomicrobiales</taxon>
        <taxon>Nitrobacteraceae</taxon>
        <taxon>Bradyrhizobium</taxon>
    </lineage>
</organism>
<feature type="signal peptide" evidence="2">
    <location>
        <begin position="1"/>
        <end position="24"/>
    </location>
</feature>
<evidence type="ECO:0000256" key="1">
    <source>
        <dbReference type="ARBA" id="ARBA00022801"/>
    </source>
</evidence>
<evidence type="ECO:0000256" key="2">
    <source>
        <dbReference type="SAM" id="SignalP"/>
    </source>
</evidence>
<dbReference type="SUPFAM" id="SSF52499">
    <property type="entry name" value="Isochorismatase-like hydrolases"/>
    <property type="match status" value="1"/>
</dbReference>
<evidence type="ECO:0000259" key="3">
    <source>
        <dbReference type="Pfam" id="PF00857"/>
    </source>
</evidence>
<dbReference type="EMBL" id="LT670817">
    <property type="protein sequence ID" value="SHG33838.1"/>
    <property type="molecule type" value="Genomic_DNA"/>
</dbReference>
<evidence type="ECO:0000313" key="5">
    <source>
        <dbReference type="Proteomes" id="UP000189796"/>
    </source>
</evidence>
<dbReference type="Gene3D" id="3.40.50.850">
    <property type="entry name" value="Isochorismatase-like"/>
    <property type="match status" value="1"/>
</dbReference>
<dbReference type="AlphaFoldDB" id="A0A1M5IZQ6"/>
<dbReference type="Proteomes" id="UP000189796">
    <property type="component" value="Chromosome I"/>
</dbReference>